<dbReference type="Proteomes" id="UP000828390">
    <property type="component" value="Unassembled WGS sequence"/>
</dbReference>
<sequence length="122" mass="13769">MAPLDATSHQPEPQNGFPSTLRLLSTAVLRHFHYLHRAIQSKSWPVSLPKVRHARPLRCNLRLSRPSSDDVVKPLSTNVQLPFRLPILPSSGSQRSQQNMTSGSRDNCTRLINRADRESSHI</sequence>
<feature type="region of interest" description="Disordered" evidence="1">
    <location>
        <begin position="86"/>
        <end position="122"/>
    </location>
</feature>
<feature type="compositionally biased region" description="Basic and acidic residues" evidence="1">
    <location>
        <begin position="113"/>
        <end position="122"/>
    </location>
</feature>
<accession>A0A9D4KEK5</accession>
<reference evidence="2" key="2">
    <citation type="submission" date="2020-11" db="EMBL/GenBank/DDBJ databases">
        <authorList>
            <person name="McCartney M.A."/>
            <person name="Auch B."/>
            <person name="Kono T."/>
            <person name="Mallez S."/>
            <person name="Becker A."/>
            <person name="Gohl D.M."/>
            <person name="Silverstein K.A.T."/>
            <person name="Koren S."/>
            <person name="Bechman K.B."/>
            <person name="Herman A."/>
            <person name="Abrahante J.E."/>
            <person name="Garbe J."/>
        </authorList>
    </citation>
    <scope>NUCLEOTIDE SEQUENCE</scope>
    <source>
        <strain evidence="2">Duluth1</strain>
        <tissue evidence="2">Whole animal</tissue>
    </source>
</reference>
<organism evidence="2 3">
    <name type="scientific">Dreissena polymorpha</name>
    <name type="common">Zebra mussel</name>
    <name type="synonym">Mytilus polymorpha</name>
    <dbReference type="NCBI Taxonomy" id="45954"/>
    <lineage>
        <taxon>Eukaryota</taxon>
        <taxon>Metazoa</taxon>
        <taxon>Spiralia</taxon>
        <taxon>Lophotrochozoa</taxon>
        <taxon>Mollusca</taxon>
        <taxon>Bivalvia</taxon>
        <taxon>Autobranchia</taxon>
        <taxon>Heteroconchia</taxon>
        <taxon>Euheterodonta</taxon>
        <taxon>Imparidentia</taxon>
        <taxon>Neoheterodontei</taxon>
        <taxon>Myida</taxon>
        <taxon>Dreissenoidea</taxon>
        <taxon>Dreissenidae</taxon>
        <taxon>Dreissena</taxon>
    </lineage>
</organism>
<evidence type="ECO:0000256" key="1">
    <source>
        <dbReference type="SAM" id="MobiDB-lite"/>
    </source>
</evidence>
<feature type="compositionally biased region" description="Polar residues" evidence="1">
    <location>
        <begin position="90"/>
        <end position="106"/>
    </location>
</feature>
<dbReference type="AlphaFoldDB" id="A0A9D4KEK5"/>
<name>A0A9D4KEK5_DREPO</name>
<gene>
    <name evidence="2" type="ORF">DPMN_111465</name>
</gene>
<proteinExistence type="predicted"/>
<dbReference type="EMBL" id="JAIWYP010000004">
    <property type="protein sequence ID" value="KAH3838059.1"/>
    <property type="molecule type" value="Genomic_DNA"/>
</dbReference>
<keyword evidence="3" id="KW-1185">Reference proteome</keyword>
<reference evidence="2" key="1">
    <citation type="journal article" date="2019" name="bioRxiv">
        <title>The Genome of the Zebra Mussel, Dreissena polymorpha: A Resource for Invasive Species Research.</title>
        <authorList>
            <person name="McCartney M.A."/>
            <person name="Auch B."/>
            <person name="Kono T."/>
            <person name="Mallez S."/>
            <person name="Zhang Y."/>
            <person name="Obille A."/>
            <person name="Becker A."/>
            <person name="Abrahante J.E."/>
            <person name="Garbe J."/>
            <person name="Badalamenti J.P."/>
            <person name="Herman A."/>
            <person name="Mangelson H."/>
            <person name="Liachko I."/>
            <person name="Sullivan S."/>
            <person name="Sone E.D."/>
            <person name="Koren S."/>
            <person name="Silverstein K.A.T."/>
            <person name="Beckman K.B."/>
            <person name="Gohl D.M."/>
        </authorList>
    </citation>
    <scope>NUCLEOTIDE SEQUENCE</scope>
    <source>
        <strain evidence="2">Duluth1</strain>
        <tissue evidence="2">Whole animal</tissue>
    </source>
</reference>
<evidence type="ECO:0000313" key="2">
    <source>
        <dbReference type="EMBL" id="KAH3838059.1"/>
    </source>
</evidence>
<evidence type="ECO:0000313" key="3">
    <source>
        <dbReference type="Proteomes" id="UP000828390"/>
    </source>
</evidence>
<comment type="caution">
    <text evidence="2">The sequence shown here is derived from an EMBL/GenBank/DDBJ whole genome shotgun (WGS) entry which is preliminary data.</text>
</comment>
<protein>
    <submittedName>
        <fullName evidence="2">Uncharacterized protein</fullName>
    </submittedName>
</protein>